<dbReference type="RefSeq" id="WP_285973969.1">
    <property type="nucleotide sequence ID" value="NZ_CP127294.1"/>
</dbReference>
<evidence type="ECO:0000313" key="3">
    <source>
        <dbReference type="Proteomes" id="UP001236014"/>
    </source>
</evidence>
<proteinExistence type="predicted"/>
<evidence type="ECO:0000256" key="1">
    <source>
        <dbReference type="SAM" id="MobiDB-lite"/>
    </source>
</evidence>
<gene>
    <name evidence="2" type="ORF">QRX50_23005</name>
</gene>
<sequence>MAGTQQVNLTALQTHKGEVQDIAGGVHTAADATASGQALNDWAFGIVGQVFALPLQTYLSSATEFIGLVATCADGIADKLQQAHDHYDTNEQNTKDKVNSFGKELPA</sequence>
<organism evidence="2 3">
    <name type="scientific">Amycolatopsis carbonis</name>
    <dbReference type="NCBI Taxonomy" id="715471"/>
    <lineage>
        <taxon>Bacteria</taxon>
        <taxon>Bacillati</taxon>
        <taxon>Actinomycetota</taxon>
        <taxon>Actinomycetes</taxon>
        <taxon>Pseudonocardiales</taxon>
        <taxon>Pseudonocardiaceae</taxon>
        <taxon>Amycolatopsis</taxon>
    </lineage>
</organism>
<evidence type="ECO:0000313" key="2">
    <source>
        <dbReference type="EMBL" id="WIX83419.1"/>
    </source>
</evidence>
<feature type="compositionally biased region" description="Basic and acidic residues" evidence="1">
    <location>
        <begin position="87"/>
        <end position="98"/>
    </location>
</feature>
<dbReference type="Proteomes" id="UP001236014">
    <property type="component" value="Chromosome"/>
</dbReference>
<keyword evidence="3" id="KW-1185">Reference proteome</keyword>
<accession>A0A9Y2IQ22</accession>
<name>A0A9Y2IQ22_9PSEU</name>
<dbReference type="GO" id="GO:0009306">
    <property type="term" value="P:protein secretion"/>
    <property type="evidence" value="ECO:0007669"/>
    <property type="project" value="InterPro"/>
</dbReference>
<reference evidence="2 3" key="1">
    <citation type="submission" date="2023-06" db="EMBL/GenBank/DDBJ databases">
        <authorList>
            <person name="Oyuntsetseg B."/>
            <person name="Kim S.B."/>
        </authorList>
    </citation>
    <scope>NUCLEOTIDE SEQUENCE [LARGE SCALE GENOMIC DNA]</scope>
    <source>
        <strain evidence="2 3">2-15</strain>
    </source>
</reference>
<protein>
    <submittedName>
        <fullName evidence="2">Type VII secretion target</fullName>
    </submittedName>
</protein>
<dbReference type="InterPro" id="IPR022536">
    <property type="entry name" value="EspC"/>
</dbReference>
<dbReference type="KEGG" id="acab:QRX50_23005"/>
<dbReference type="Pfam" id="PF10824">
    <property type="entry name" value="T7SS_ESX_EspC"/>
    <property type="match status" value="1"/>
</dbReference>
<dbReference type="AlphaFoldDB" id="A0A9Y2IQ22"/>
<dbReference type="EMBL" id="CP127294">
    <property type="protein sequence ID" value="WIX83419.1"/>
    <property type="molecule type" value="Genomic_DNA"/>
</dbReference>
<feature type="region of interest" description="Disordered" evidence="1">
    <location>
        <begin position="87"/>
        <end position="107"/>
    </location>
</feature>